<dbReference type="SMART" id="SM00042">
    <property type="entry name" value="CUB"/>
    <property type="match status" value="1"/>
</dbReference>
<dbReference type="OMA" id="SWLTDFT"/>
<dbReference type="Gene3D" id="3.10.100.10">
    <property type="entry name" value="Mannose-Binding Protein A, subunit A"/>
    <property type="match status" value="1"/>
</dbReference>
<dbReference type="InterPro" id="IPR016186">
    <property type="entry name" value="C-type_lectin-like/link_sf"/>
</dbReference>
<evidence type="ECO:0000313" key="8">
    <source>
        <dbReference type="Proteomes" id="UP000277928"/>
    </source>
</evidence>
<dbReference type="Gene3D" id="2.60.120.290">
    <property type="entry name" value="Spermadhesin, CUB domain"/>
    <property type="match status" value="2"/>
</dbReference>
<organism evidence="7 8">
    <name type="scientific">Litomosoides sigmodontis</name>
    <name type="common">Filarial nematode worm</name>
    <dbReference type="NCBI Taxonomy" id="42156"/>
    <lineage>
        <taxon>Eukaryota</taxon>
        <taxon>Metazoa</taxon>
        <taxon>Ecdysozoa</taxon>
        <taxon>Nematoda</taxon>
        <taxon>Chromadorea</taxon>
        <taxon>Rhabditida</taxon>
        <taxon>Spirurina</taxon>
        <taxon>Spiruromorpha</taxon>
        <taxon>Filarioidea</taxon>
        <taxon>Onchocercidae</taxon>
        <taxon>Litomosoides</taxon>
    </lineage>
</organism>
<dbReference type="PROSITE" id="PS50068">
    <property type="entry name" value="LDLRA_2"/>
    <property type="match status" value="1"/>
</dbReference>
<dbReference type="SUPFAM" id="SSF49854">
    <property type="entry name" value="Spermadhesin, CUB domain"/>
    <property type="match status" value="2"/>
</dbReference>
<dbReference type="PROSITE" id="PS01209">
    <property type="entry name" value="LDLRA_1"/>
    <property type="match status" value="1"/>
</dbReference>
<proteinExistence type="predicted"/>
<dbReference type="SUPFAM" id="SSF57424">
    <property type="entry name" value="LDL receptor-like module"/>
    <property type="match status" value="1"/>
</dbReference>
<dbReference type="PROSITE" id="PS50041">
    <property type="entry name" value="C_TYPE_LECTIN_2"/>
    <property type="match status" value="1"/>
</dbReference>
<accession>A0A3P7JM25</accession>
<feature type="non-terminal residue" evidence="7">
    <location>
        <position position="395"/>
    </location>
</feature>
<dbReference type="CDD" id="cd00037">
    <property type="entry name" value="CLECT"/>
    <property type="match status" value="1"/>
</dbReference>
<evidence type="ECO:0000259" key="5">
    <source>
        <dbReference type="PROSITE" id="PS01180"/>
    </source>
</evidence>
<feature type="domain" description="CUB" evidence="5">
    <location>
        <begin position="238"/>
        <end position="348"/>
    </location>
</feature>
<evidence type="ECO:0000256" key="1">
    <source>
        <dbReference type="ARBA" id="ARBA00022737"/>
    </source>
</evidence>
<feature type="disulfide bond" evidence="3">
    <location>
        <begin position="202"/>
        <end position="220"/>
    </location>
</feature>
<dbReference type="SUPFAM" id="SSF56436">
    <property type="entry name" value="C-type lectin-like"/>
    <property type="match status" value="1"/>
</dbReference>
<evidence type="ECO:0000313" key="7">
    <source>
        <dbReference type="EMBL" id="VDM92064.1"/>
    </source>
</evidence>
<dbReference type="EMBL" id="UYRX01001744">
    <property type="protein sequence ID" value="VDM92064.1"/>
    <property type="molecule type" value="Genomic_DNA"/>
</dbReference>
<dbReference type="InterPro" id="IPR002172">
    <property type="entry name" value="LDrepeatLR_classA_rpt"/>
</dbReference>
<dbReference type="Pfam" id="PF00431">
    <property type="entry name" value="CUB"/>
    <property type="match status" value="2"/>
</dbReference>
<dbReference type="Proteomes" id="UP000277928">
    <property type="component" value="Unassembled WGS sequence"/>
</dbReference>
<dbReference type="CDD" id="cd00041">
    <property type="entry name" value="CUB"/>
    <property type="match status" value="2"/>
</dbReference>
<dbReference type="SMART" id="SM00034">
    <property type="entry name" value="CLECT"/>
    <property type="match status" value="1"/>
</dbReference>
<dbReference type="Pfam" id="PF00059">
    <property type="entry name" value="Lectin_C"/>
    <property type="match status" value="1"/>
</dbReference>
<dbReference type="SMART" id="SM00192">
    <property type="entry name" value="LDLa"/>
    <property type="match status" value="1"/>
</dbReference>
<dbReference type="InterPro" id="IPR000859">
    <property type="entry name" value="CUB_dom"/>
</dbReference>
<evidence type="ECO:0008006" key="9">
    <source>
        <dbReference type="Google" id="ProtNLM"/>
    </source>
</evidence>
<evidence type="ECO:0000256" key="3">
    <source>
        <dbReference type="PROSITE-ProRule" id="PRU00124"/>
    </source>
</evidence>
<dbReference type="InterPro" id="IPR023415">
    <property type="entry name" value="LDLR_class-A_CS"/>
</dbReference>
<keyword evidence="2 3" id="KW-1015">Disulfide bond</keyword>
<feature type="chain" id="PRO_5018327374" description="CUB domain-containing protein" evidence="4">
    <location>
        <begin position="37"/>
        <end position="395"/>
    </location>
</feature>
<feature type="disulfide bond" evidence="3">
    <location>
        <begin position="214"/>
        <end position="229"/>
    </location>
</feature>
<feature type="signal peptide" evidence="4">
    <location>
        <begin position="1"/>
        <end position="36"/>
    </location>
</feature>
<feature type="domain" description="C-type lectin" evidence="6">
    <location>
        <begin position="97"/>
        <end position="226"/>
    </location>
</feature>
<dbReference type="InterPro" id="IPR001304">
    <property type="entry name" value="C-type_lectin-like"/>
</dbReference>
<dbReference type="STRING" id="42156.A0A3P7JM25"/>
<dbReference type="OrthoDB" id="5808499at2759"/>
<evidence type="ECO:0000256" key="2">
    <source>
        <dbReference type="ARBA" id="ARBA00023157"/>
    </source>
</evidence>
<comment type="caution">
    <text evidence="3">Lacks conserved residue(s) required for the propagation of feature annotation.</text>
</comment>
<protein>
    <recommendedName>
        <fullName evidence="9">CUB domain-containing protein</fullName>
    </recommendedName>
</protein>
<feature type="domain" description="CUB" evidence="5">
    <location>
        <begin position="352"/>
        <end position="395"/>
    </location>
</feature>
<keyword evidence="1" id="KW-0677">Repeat</keyword>
<dbReference type="PANTHER" id="PTHR24251">
    <property type="entry name" value="OVOCHYMASE-RELATED"/>
    <property type="match status" value="1"/>
</dbReference>
<dbReference type="FunFam" id="2.60.120.290:FF:000056">
    <property type="entry name" value="C-type LECtin"/>
    <property type="match status" value="1"/>
</dbReference>
<evidence type="ECO:0000259" key="6">
    <source>
        <dbReference type="PROSITE" id="PS50041"/>
    </source>
</evidence>
<dbReference type="PROSITE" id="PS01180">
    <property type="entry name" value="CUB"/>
    <property type="match status" value="2"/>
</dbReference>
<name>A0A3P7JM25_LITSI</name>
<reference evidence="7 8" key="1">
    <citation type="submission" date="2018-08" db="EMBL/GenBank/DDBJ databases">
        <authorList>
            <person name="Laetsch R D."/>
            <person name="Stevens L."/>
            <person name="Kumar S."/>
            <person name="Blaxter L. M."/>
        </authorList>
    </citation>
    <scope>NUCLEOTIDE SEQUENCE [LARGE SCALE GENOMIC DNA]</scope>
</reference>
<keyword evidence="8" id="KW-1185">Reference proteome</keyword>
<sequence length="395" mass="44133">MIIFQQYHLSIASRKERSQLLLLSFILLISLKQNAAIATVFTDSTATSIFPFISAATFITAATAATTESENGLKNVTDMKYTVSDIGLECAQGWEKYRSKCFRVYTIERSWPQALLFCSRYGSQLARIESFSENNFLHRLVNRQQKNLSINRNEFWIGIVAQQTEDENAYFLWSDGTITSRYVGHWNDGQPNYRAGTCSFFCQNGKCVSHSAHCDGINDCGDYSDEFNCPASPKVITCLKYEKGESGEIQSPNYPAPYNANANCRWVIEGPINSRIHVTFDSFETEEYEDFVTILDGGPAENSSIVMAILSGSKKPETLISSTNVMVVKFSSDAQIQARGFRASWRSASVTCGGVLKAQPYGQTFTSPDYPKNYQNGVECVWKIDAHPGQLISLD</sequence>
<dbReference type="InterPro" id="IPR016187">
    <property type="entry name" value="CTDL_fold"/>
</dbReference>
<dbReference type="InterPro" id="IPR036055">
    <property type="entry name" value="LDL_receptor-like_sf"/>
</dbReference>
<dbReference type="AlphaFoldDB" id="A0A3P7JM25"/>
<evidence type="ECO:0000256" key="4">
    <source>
        <dbReference type="SAM" id="SignalP"/>
    </source>
</evidence>
<dbReference type="InterPro" id="IPR035914">
    <property type="entry name" value="Sperma_CUB_dom_sf"/>
</dbReference>
<gene>
    <name evidence="7" type="ORF">NLS_LOCUS9616</name>
</gene>
<keyword evidence="4" id="KW-0732">Signal</keyword>